<sequence length="323" mass="35751">MEAAINSSKGKTFGFNMLIYVITIVVVMVFIYFIYQFLYGSKAFVTNLINEGKMLNALEPASAISNQRIPNIYEGGKCSINFWIYINKFDTGTRKHLIEIGPNNMNNSNFSTILVALAATTPTLLVRVDTLGNGPTFDNSGGNFGIVDCSGSSNDCSNNNIITKGSHKGFTQITDTNIVNKMKDNSLKLDIMNRFFQPFTSIDENSIVNSSATCDVKDIEMQTYFNICIVLSGKTLDIYTQGKLRKTCVYNNFFKVDPAGVTLRSLQSRGEFRGFNGEIGRIQVFNTELTPDDIYKNYLAGQNGSSSTNDPLGFIKYIFTGTA</sequence>
<evidence type="ECO:0000256" key="1">
    <source>
        <dbReference type="SAM" id="Phobius"/>
    </source>
</evidence>
<keyword evidence="1" id="KW-1133">Transmembrane helix</keyword>
<keyword evidence="1" id="KW-0472">Membrane</keyword>
<keyword evidence="1" id="KW-0812">Transmembrane</keyword>
<organism evidence="2">
    <name type="scientific">viral metagenome</name>
    <dbReference type="NCBI Taxonomy" id="1070528"/>
    <lineage>
        <taxon>unclassified sequences</taxon>
        <taxon>metagenomes</taxon>
        <taxon>organismal metagenomes</taxon>
    </lineage>
</organism>
<accession>A0A6C0IEA1</accession>
<protein>
    <submittedName>
        <fullName evidence="2">Uncharacterized protein</fullName>
    </submittedName>
</protein>
<dbReference type="Gene3D" id="2.60.120.200">
    <property type="match status" value="1"/>
</dbReference>
<dbReference type="InterPro" id="IPR013320">
    <property type="entry name" value="ConA-like_dom_sf"/>
</dbReference>
<proteinExistence type="predicted"/>
<dbReference type="SUPFAM" id="SSF49899">
    <property type="entry name" value="Concanavalin A-like lectins/glucanases"/>
    <property type="match status" value="1"/>
</dbReference>
<feature type="transmembrane region" description="Helical" evidence="1">
    <location>
        <begin position="12"/>
        <end position="35"/>
    </location>
</feature>
<dbReference type="EMBL" id="MN740165">
    <property type="protein sequence ID" value="QHT91404.1"/>
    <property type="molecule type" value="Genomic_DNA"/>
</dbReference>
<dbReference type="AlphaFoldDB" id="A0A6C0IEA1"/>
<reference evidence="2" key="1">
    <citation type="journal article" date="2020" name="Nature">
        <title>Giant virus diversity and host interactions through global metagenomics.</title>
        <authorList>
            <person name="Schulz F."/>
            <person name="Roux S."/>
            <person name="Paez-Espino D."/>
            <person name="Jungbluth S."/>
            <person name="Walsh D.A."/>
            <person name="Denef V.J."/>
            <person name="McMahon K.D."/>
            <person name="Konstantinidis K.T."/>
            <person name="Eloe-Fadrosh E.A."/>
            <person name="Kyrpides N.C."/>
            <person name="Woyke T."/>
        </authorList>
    </citation>
    <scope>NUCLEOTIDE SEQUENCE</scope>
    <source>
        <strain evidence="2">GVMAG-M-3300023184-77</strain>
    </source>
</reference>
<evidence type="ECO:0000313" key="2">
    <source>
        <dbReference type="EMBL" id="QHT91404.1"/>
    </source>
</evidence>
<name>A0A6C0IEA1_9ZZZZ</name>